<dbReference type="EMBL" id="QFPX01000008">
    <property type="protein sequence ID" value="PZQ54675.1"/>
    <property type="molecule type" value="Genomic_DNA"/>
</dbReference>
<protein>
    <submittedName>
        <fullName evidence="2">Uncharacterized protein</fullName>
    </submittedName>
</protein>
<name>A0A2W5NVI7_9SPHN</name>
<gene>
    <name evidence="2" type="ORF">DI555_11630</name>
</gene>
<accession>A0A2W5NVI7</accession>
<dbReference type="Proteomes" id="UP000249082">
    <property type="component" value="Unassembled WGS sequence"/>
</dbReference>
<evidence type="ECO:0000313" key="2">
    <source>
        <dbReference type="EMBL" id="PZQ54675.1"/>
    </source>
</evidence>
<feature type="compositionally biased region" description="Basic and acidic residues" evidence="1">
    <location>
        <begin position="422"/>
        <end position="451"/>
    </location>
</feature>
<feature type="region of interest" description="Disordered" evidence="1">
    <location>
        <begin position="214"/>
        <end position="249"/>
    </location>
</feature>
<reference evidence="2 3" key="1">
    <citation type="submission" date="2017-08" db="EMBL/GenBank/DDBJ databases">
        <title>Infants hospitalized years apart are colonized by the same room-sourced microbial strains.</title>
        <authorList>
            <person name="Brooks B."/>
            <person name="Olm M.R."/>
            <person name="Firek B.A."/>
            <person name="Baker R."/>
            <person name="Thomas B.C."/>
            <person name="Morowitz M.J."/>
            <person name="Banfield J.F."/>
        </authorList>
    </citation>
    <scope>NUCLEOTIDE SEQUENCE [LARGE SCALE GENOMIC DNA]</scope>
    <source>
        <strain evidence="2">S2_005_002_R2_33</strain>
    </source>
</reference>
<dbReference type="AlphaFoldDB" id="A0A2W5NVI7"/>
<sequence>MIQFSAPTPARIPTPGSDIAATGSMAFPEMAENEGFAALLQLMGGEVFLEPVLEAGEDVDPATVPSSGIVGKLTGKILPDGPVDATEDLEELAPDEQPAPILPALLPDLSLLAAPLLPPAPPPQVAAAEVAQGDPPIAKTLPGRPAVLPPPAAISAPVTQPIPAATIDTDQLTFAPVALPLAPAPVEADIGPNTGADTRRAGTQDLLPVHAALTNRTPIPSGPAPQALGNPAQEIATPASPDSPHRVTTTQTLATPLASATATPSGDAPKPILTGQDLPAASPPLHAQITTPLAAVPSQTTASPQAPQDFAALVDRLSEARDAVAPPVVRTALRHAQFGQVSLEFRHEEGGLAVTMASTAPGFGGSVQTALAVALAHGASNGDVPREGPQPSGQPQPDMRGNAERQASGNGGGGAGQPGSSREGRAQDRQGDPDLPSRAHTADHGPSDIYA</sequence>
<feature type="region of interest" description="Disordered" evidence="1">
    <location>
        <begin position="379"/>
        <end position="451"/>
    </location>
</feature>
<comment type="caution">
    <text evidence="2">The sequence shown here is derived from an EMBL/GenBank/DDBJ whole genome shotgun (WGS) entry which is preliminary data.</text>
</comment>
<evidence type="ECO:0000256" key="1">
    <source>
        <dbReference type="SAM" id="MobiDB-lite"/>
    </source>
</evidence>
<organism evidence="2 3">
    <name type="scientific">Novosphingobium pentaromativorans</name>
    <dbReference type="NCBI Taxonomy" id="205844"/>
    <lineage>
        <taxon>Bacteria</taxon>
        <taxon>Pseudomonadati</taxon>
        <taxon>Pseudomonadota</taxon>
        <taxon>Alphaproteobacteria</taxon>
        <taxon>Sphingomonadales</taxon>
        <taxon>Sphingomonadaceae</taxon>
        <taxon>Novosphingobium</taxon>
    </lineage>
</organism>
<proteinExistence type="predicted"/>
<evidence type="ECO:0000313" key="3">
    <source>
        <dbReference type="Proteomes" id="UP000249082"/>
    </source>
</evidence>